<gene>
    <name evidence="1" type="ORF">NDI89_05465</name>
</gene>
<comment type="caution">
    <text evidence="1">The sequence shown here is derived from an EMBL/GenBank/DDBJ whole genome shotgun (WGS) entry which is preliminary data.</text>
</comment>
<protein>
    <submittedName>
        <fullName evidence="1">Uncharacterized protein</fullName>
    </submittedName>
</protein>
<reference evidence="1" key="1">
    <citation type="submission" date="2022-06" db="EMBL/GenBank/DDBJ databases">
        <title>Natrinema sp. a new haloarchaeum isolate from saline soil.</title>
        <authorList>
            <person name="Strakova D."/>
            <person name="Galisteo C."/>
            <person name="Sanchez-Porro C."/>
            <person name="Ventosa A."/>
        </authorList>
    </citation>
    <scope>NUCLEOTIDE SEQUENCE</scope>
    <source>
        <strain evidence="1">S1CR25-10</strain>
    </source>
</reference>
<name>A0A9Q4L486_9EURY</name>
<dbReference type="AlphaFoldDB" id="A0A9Q4L486"/>
<organism evidence="1 2">
    <name type="scientific">Natrinema salsiterrestre</name>
    <dbReference type="NCBI Taxonomy" id="2950540"/>
    <lineage>
        <taxon>Archaea</taxon>
        <taxon>Methanobacteriati</taxon>
        <taxon>Methanobacteriota</taxon>
        <taxon>Stenosarchaea group</taxon>
        <taxon>Halobacteria</taxon>
        <taxon>Halobacteriales</taxon>
        <taxon>Natrialbaceae</taxon>
        <taxon>Natrinema</taxon>
    </lineage>
</organism>
<keyword evidence="2" id="KW-1185">Reference proteome</keyword>
<dbReference type="Proteomes" id="UP001154061">
    <property type="component" value="Unassembled WGS sequence"/>
</dbReference>
<accession>A0A9Q4L486</accession>
<dbReference type="EMBL" id="JAMQOT010000002">
    <property type="protein sequence ID" value="MDF9745031.1"/>
    <property type="molecule type" value="Genomic_DNA"/>
</dbReference>
<sequence length="111" mass="12569">MVESDNILSVERVKMALDERDVDSMLLFSGDLARFFADLDCCNSLGQITDIYWWFGRFLEQIAGDIDASLTTEDHTERQLVVGAPSVSHRFLLQVVYLEDCASGTERDVFV</sequence>
<evidence type="ECO:0000313" key="2">
    <source>
        <dbReference type="Proteomes" id="UP001154061"/>
    </source>
</evidence>
<proteinExistence type="predicted"/>
<evidence type="ECO:0000313" key="1">
    <source>
        <dbReference type="EMBL" id="MDF9745031.1"/>
    </source>
</evidence>